<name>A0A7K1LSU5_9FLAO</name>
<protein>
    <submittedName>
        <fullName evidence="1">Uncharacterized protein</fullName>
    </submittedName>
</protein>
<accession>A0A7K1LSU5</accession>
<dbReference type="EMBL" id="VJVW01000009">
    <property type="protein sequence ID" value="MUP43885.1"/>
    <property type="molecule type" value="Genomic_DNA"/>
</dbReference>
<comment type="caution">
    <text evidence="1">The sequence shown here is derived from an EMBL/GenBank/DDBJ whole genome shotgun (WGS) entry which is preliminary data.</text>
</comment>
<reference evidence="1 2" key="1">
    <citation type="submission" date="2019-07" db="EMBL/GenBank/DDBJ databases">
        <title>Gramella aestuarii sp. nov., isolated from a tidal flat, and emended description of Gramella echinicola.</title>
        <authorList>
            <person name="Liu L."/>
        </authorList>
    </citation>
    <scope>NUCLEOTIDE SEQUENCE [LARGE SCALE GENOMIC DNA]</scope>
    <source>
        <strain evidence="1 2">BS12</strain>
    </source>
</reference>
<dbReference type="Proteomes" id="UP000460416">
    <property type="component" value="Unassembled WGS sequence"/>
</dbReference>
<dbReference type="OrthoDB" id="1409156at2"/>
<dbReference type="AlphaFoldDB" id="A0A7K1LSU5"/>
<proteinExistence type="predicted"/>
<keyword evidence="2" id="KW-1185">Reference proteome</keyword>
<evidence type="ECO:0000313" key="1">
    <source>
        <dbReference type="EMBL" id="MUP43885.1"/>
    </source>
</evidence>
<sequence>MAHLTNYTYSRLCRKLEIKQEVDLQLFLDFVYNDPQVYYILNKFEVNYLFNYKALLEDEDRFYAEYYQEVPERIDSKTYVFESGGKLKYHLTNECRLITKDFIDFNIPPEIRELGEEVVEEYRDWFKEKGFADQYFQNKLDKSLVVFNYNMKFPPKYKIPVLNENYELIKKIPNSNNLVSDNSFDKQDFLNKMDVSIKQYYNMFSCKTTRIISKFDYLRGKSDAEIREKMTEVFSPNFVDNYGIKNLKEKFTYSRKIKLDIISNLLEFFRWNFNLKEKDFKKITLENFGLECCNSCSKEKLATTTVNRQ</sequence>
<evidence type="ECO:0000313" key="2">
    <source>
        <dbReference type="Proteomes" id="UP000460416"/>
    </source>
</evidence>
<dbReference type="RefSeq" id="WP_156277954.1">
    <property type="nucleotide sequence ID" value="NZ_BAABGI010000007.1"/>
</dbReference>
<gene>
    <name evidence="1" type="ORF">FLP08_14990</name>
</gene>
<organism evidence="1 2">
    <name type="scientific">Christiangramia aestuarii</name>
    <dbReference type="NCBI Taxonomy" id="1028746"/>
    <lineage>
        <taxon>Bacteria</taxon>
        <taxon>Pseudomonadati</taxon>
        <taxon>Bacteroidota</taxon>
        <taxon>Flavobacteriia</taxon>
        <taxon>Flavobacteriales</taxon>
        <taxon>Flavobacteriaceae</taxon>
        <taxon>Christiangramia</taxon>
    </lineage>
</organism>